<dbReference type="HOGENOM" id="CLU_958281_0_0_1"/>
<keyword evidence="3" id="KW-1185">Reference proteome</keyword>
<accession>M3IMU8</accession>
<feature type="compositionally biased region" description="Polar residues" evidence="1">
    <location>
        <begin position="139"/>
        <end position="194"/>
    </location>
</feature>
<dbReference type="Proteomes" id="UP000011777">
    <property type="component" value="Unassembled WGS sequence"/>
</dbReference>
<feature type="compositionally biased region" description="Low complexity" evidence="1">
    <location>
        <begin position="35"/>
        <end position="46"/>
    </location>
</feature>
<gene>
    <name evidence="2" type="ORF">G210_1876</name>
</gene>
<dbReference type="AlphaFoldDB" id="M3IMU8"/>
<proteinExistence type="predicted"/>
<sequence length="291" mass="29789">ESSSSSNAPLASETESSFAKVSTTVDGESLVSGLSTSYTESTRTTTSLWSSSINYESHGIDSTSSESTESWDVSLGGQSGVAESGIGSQSITPTTTLYTSEYVTTYPDGEISTTSGKIVVATDSTDSTEVETISHCEENQCNEATSGQEINTSTTSTDKVGQATSASAITTTKGNEQSSVGIHSTRSSQQGTIETSDAISSSQPSTTSTVSQGFAHTVSPDNSSRTTLVGSVTQQTTPSDIAQANESSPVGSTLTSITTSGPLPSTTPVIVIPNANSSNSLRVSLFALFVS</sequence>
<feature type="region of interest" description="Disordered" evidence="1">
    <location>
        <begin position="1"/>
        <end position="46"/>
    </location>
</feature>
<evidence type="ECO:0000313" key="2">
    <source>
        <dbReference type="EMBL" id="EMG47706.1"/>
    </source>
</evidence>
<feature type="non-terminal residue" evidence="2">
    <location>
        <position position="1"/>
    </location>
</feature>
<feature type="region of interest" description="Disordered" evidence="1">
    <location>
        <begin position="57"/>
        <end position="76"/>
    </location>
</feature>
<reference evidence="2 3" key="1">
    <citation type="submission" date="2013-02" db="EMBL/GenBank/DDBJ databases">
        <title>Genome sequence of Candida maltosa Xu316, a potential industrial strain for xylitol and ethanol production.</title>
        <authorList>
            <person name="Yu J."/>
            <person name="Wang Q."/>
            <person name="Geng X."/>
            <person name="Bao W."/>
            <person name="He P."/>
            <person name="Cai J."/>
        </authorList>
    </citation>
    <scope>NUCLEOTIDE SEQUENCE [LARGE SCALE GENOMIC DNA]</scope>
    <source>
        <strain evidence="3">Xu316</strain>
    </source>
</reference>
<feature type="non-terminal residue" evidence="2">
    <location>
        <position position="291"/>
    </location>
</feature>
<evidence type="ECO:0000256" key="1">
    <source>
        <dbReference type="SAM" id="MobiDB-lite"/>
    </source>
</evidence>
<feature type="region of interest" description="Disordered" evidence="1">
    <location>
        <begin position="139"/>
        <end position="255"/>
    </location>
</feature>
<evidence type="ECO:0000313" key="3">
    <source>
        <dbReference type="Proteomes" id="UP000011777"/>
    </source>
</evidence>
<feature type="compositionally biased region" description="Polar residues" evidence="1">
    <location>
        <begin position="219"/>
        <end position="255"/>
    </location>
</feature>
<organism evidence="2 3">
    <name type="scientific">Candida maltosa (strain Xu316)</name>
    <name type="common">Yeast</name>
    <dbReference type="NCBI Taxonomy" id="1245528"/>
    <lineage>
        <taxon>Eukaryota</taxon>
        <taxon>Fungi</taxon>
        <taxon>Dikarya</taxon>
        <taxon>Ascomycota</taxon>
        <taxon>Saccharomycotina</taxon>
        <taxon>Pichiomycetes</taxon>
        <taxon>Debaryomycetaceae</taxon>
        <taxon>Candida/Lodderomyces clade</taxon>
        <taxon>Candida</taxon>
    </lineage>
</organism>
<protein>
    <submittedName>
        <fullName evidence="2">Uncharacterized protein</fullName>
    </submittedName>
</protein>
<dbReference type="EMBL" id="AOGT01001430">
    <property type="protein sequence ID" value="EMG47706.1"/>
    <property type="molecule type" value="Genomic_DNA"/>
</dbReference>
<comment type="caution">
    <text evidence="2">The sequence shown here is derived from an EMBL/GenBank/DDBJ whole genome shotgun (WGS) entry which is preliminary data.</text>
</comment>
<feature type="compositionally biased region" description="Low complexity" evidence="1">
    <location>
        <begin position="195"/>
        <end position="211"/>
    </location>
</feature>
<name>M3IMU8_CANMX</name>
<feature type="compositionally biased region" description="Polar residues" evidence="1">
    <location>
        <begin position="7"/>
        <end position="26"/>
    </location>
</feature>